<gene>
    <name evidence="1" type="ORF">NKR23_g1561</name>
</gene>
<dbReference type="InterPro" id="IPR051678">
    <property type="entry name" value="AGP_Transferase"/>
</dbReference>
<dbReference type="Proteomes" id="UP001174694">
    <property type="component" value="Unassembled WGS sequence"/>
</dbReference>
<sequence length="490" mass="57093">MAGIRTLRGQVSLQDALDEDDDVLARLRYPEQQKKFWASLAARKAEIEALVRYHLGVDWCYVCATEIWKAGSFNVVLPVLIRAKGRWGNERVYVRFPLPYKVGEAEHPGNVEEKLRTEIATYIWLQEHCPDVPVPILHGFGLPDGACFSHPQNAPFLSRMMWELRRRLLAFFGFPVPSHHVRRGLQNPFDSGYMILSEAKGRTLAISWEKHRHDKAFRERLFRDLVWIRLSMNRTPMPRIGSLSFDPSDVITVKPPPEYRTYSSIEPYISDLLSFQDNKLLYQPNAIHHQEDGEMQLAALTALRAIMHHFISPEYREGPFYYTLTDLQQNNIFVDEQGNIQTVIDLEWAQAQPIEMQLPPYWLTSKPIDAFDDDESVSELGALFNEYFDIYEAEEMTRNGVLLQGPVMRHVWETGGFWYFHAVKVPKGMYRVFNSNIQPLFNEEHCDGSVFDRVFFWYWGFGAQELIEKKIRGKENYVAQIEKVFREYGA</sequence>
<evidence type="ECO:0000313" key="2">
    <source>
        <dbReference type="Proteomes" id="UP001174694"/>
    </source>
</evidence>
<protein>
    <submittedName>
        <fullName evidence="1">Aminoglycoside phosphotransferase</fullName>
    </submittedName>
</protein>
<dbReference type="PANTHER" id="PTHR21310">
    <property type="entry name" value="AMINOGLYCOSIDE PHOSPHOTRANSFERASE-RELATED-RELATED"/>
    <property type="match status" value="1"/>
</dbReference>
<dbReference type="PANTHER" id="PTHR21310:SF37">
    <property type="entry name" value="AMINOGLYCOSIDE PHOSPHOTRANSFERASE DOMAIN-CONTAINING PROTEIN"/>
    <property type="match status" value="1"/>
</dbReference>
<dbReference type="InterPro" id="IPR011009">
    <property type="entry name" value="Kinase-like_dom_sf"/>
</dbReference>
<reference evidence="1" key="1">
    <citation type="submission" date="2022-07" db="EMBL/GenBank/DDBJ databases">
        <title>Fungi with potential for degradation of polypropylene.</title>
        <authorList>
            <person name="Gostincar C."/>
        </authorList>
    </citation>
    <scope>NUCLEOTIDE SEQUENCE</scope>
    <source>
        <strain evidence="1">EXF-13308</strain>
    </source>
</reference>
<organism evidence="1 2">
    <name type="scientific">Pleurostoma richardsiae</name>
    <dbReference type="NCBI Taxonomy" id="41990"/>
    <lineage>
        <taxon>Eukaryota</taxon>
        <taxon>Fungi</taxon>
        <taxon>Dikarya</taxon>
        <taxon>Ascomycota</taxon>
        <taxon>Pezizomycotina</taxon>
        <taxon>Sordariomycetes</taxon>
        <taxon>Sordariomycetidae</taxon>
        <taxon>Calosphaeriales</taxon>
        <taxon>Pleurostomataceae</taxon>
        <taxon>Pleurostoma</taxon>
    </lineage>
</organism>
<dbReference type="EMBL" id="JANBVO010000003">
    <property type="protein sequence ID" value="KAJ9155681.1"/>
    <property type="molecule type" value="Genomic_DNA"/>
</dbReference>
<keyword evidence="2" id="KW-1185">Reference proteome</keyword>
<proteinExistence type="predicted"/>
<name>A0AA38VJG3_9PEZI</name>
<accession>A0AA38VJG3</accession>
<dbReference type="AlphaFoldDB" id="A0AA38VJG3"/>
<evidence type="ECO:0000313" key="1">
    <source>
        <dbReference type="EMBL" id="KAJ9155681.1"/>
    </source>
</evidence>
<comment type="caution">
    <text evidence="1">The sequence shown here is derived from an EMBL/GenBank/DDBJ whole genome shotgun (WGS) entry which is preliminary data.</text>
</comment>
<dbReference type="SUPFAM" id="SSF56112">
    <property type="entry name" value="Protein kinase-like (PK-like)"/>
    <property type="match status" value="1"/>
</dbReference>